<dbReference type="SMART" id="SM00220">
    <property type="entry name" value="S_TKc"/>
    <property type="match status" value="1"/>
</dbReference>
<feature type="transmembrane region" description="Helical" evidence="7">
    <location>
        <begin position="12"/>
        <end position="35"/>
    </location>
</feature>
<dbReference type="InterPro" id="IPR000719">
    <property type="entry name" value="Prot_kinase_dom"/>
</dbReference>
<dbReference type="InterPro" id="IPR001611">
    <property type="entry name" value="Leu-rich_rpt"/>
</dbReference>
<comment type="subcellular location">
    <subcellularLocation>
        <location evidence="1">Membrane</location>
    </subcellularLocation>
</comment>
<keyword evidence="4" id="KW-0677">Repeat</keyword>
<evidence type="ECO:0000256" key="7">
    <source>
        <dbReference type="SAM" id="Phobius"/>
    </source>
</evidence>
<gene>
    <name evidence="9" type="ORF">TEA_003091</name>
</gene>
<evidence type="ECO:0000256" key="3">
    <source>
        <dbReference type="ARBA" id="ARBA00022692"/>
    </source>
</evidence>
<dbReference type="PROSITE" id="PS00108">
    <property type="entry name" value="PROTEIN_KINASE_ST"/>
    <property type="match status" value="1"/>
</dbReference>
<dbReference type="InterPro" id="IPR032675">
    <property type="entry name" value="LRR_dom_sf"/>
</dbReference>
<evidence type="ECO:0000313" key="9">
    <source>
        <dbReference type="EMBL" id="THG22010.1"/>
    </source>
</evidence>
<organism evidence="9 10">
    <name type="scientific">Camellia sinensis var. sinensis</name>
    <name type="common">China tea</name>
    <dbReference type="NCBI Taxonomy" id="542762"/>
    <lineage>
        <taxon>Eukaryota</taxon>
        <taxon>Viridiplantae</taxon>
        <taxon>Streptophyta</taxon>
        <taxon>Embryophyta</taxon>
        <taxon>Tracheophyta</taxon>
        <taxon>Spermatophyta</taxon>
        <taxon>Magnoliopsida</taxon>
        <taxon>eudicotyledons</taxon>
        <taxon>Gunneridae</taxon>
        <taxon>Pentapetalae</taxon>
        <taxon>asterids</taxon>
        <taxon>Ericales</taxon>
        <taxon>Theaceae</taxon>
        <taxon>Camellia</taxon>
    </lineage>
</organism>
<evidence type="ECO:0000313" key="10">
    <source>
        <dbReference type="Proteomes" id="UP000306102"/>
    </source>
</evidence>
<proteinExistence type="predicted"/>
<dbReference type="PANTHER" id="PTHR27008:SF222">
    <property type="entry name" value="OS08G0248100 PROTEIN"/>
    <property type="match status" value="1"/>
</dbReference>
<dbReference type="SUPFAM" id="SSF52058">
    <property type="entry name" value="L domain-like"/>
    <property type="match status" value="1"/>
</dbReference>
<dbReference type="InterPro" id="IPR011009">
    <property type="entry name" value="Kinase-like_dom_sf"/>
</dbReference>
<dbReference type="AlphaFoldDB" id="A0A4S4EY78"/>
<keyword evidence="5 7" id="KW-1133">Transmembrane helix</keyword>
<evidence type="ECO:0000259" key="8">
    <source>
        <dbReference type="PROSITE" id="PS50011"/>
    </source>
</evidence>
<keyword evidence="6 7" id="KW-0472">Membrane</keyword>
<dbReference type="FunFam" id="3.80.10.10:FF:000383">
    <property type="entry name" value="Leucine-rich repeat receptor protein kinase EMS1"/>
    <property type="match status" value="1"/>
</dbReference>
<keyword evidence="10" id="KW-1185">Reference proteome</keyword>
<dbReference type="Pfam" id="PF13855">
    <property type="entry name" value="LRR_8"/>
    <property type="match status" value="1"/>
</dbReference>
<evidence type="ECO:0000256" key="5">
    <source>
        <dbReference type="ARBA" id="ARBA00022989"/>
    </source>
</evidence>
<keyword evidence="3 7" id="KW-0812">Transmembrane</keyword>
<dbReference type="PANTHER" id="PTHR27008">
    <property type="entry name" value="OS04G0122200 PROTEIN"/>
    <property type="match status" value="1"/>
</dbReference>
<accession>A0A4S4EY78</accession>
<dbReference type="Gene3D" id="1.10.510.10">
    <property type="entry name" value="Transferase(Phosphotransferase) domain 1"/>
    <property type="match status" value="1"/>
</dbReference>
<dbReference type="Pfam" id="PF00560">
    <property type="entry name" value="LRR_1"/>
    <property type="match status" value="2"/>
</dbReference>
<dbReference type="STRING" id="542762.A0A4S4EY78"/>
<dbReference type="GO" id="GO:0004672">
    <property type="term" value="F:protein kinase activity"/>
    <property type="evidence" value="ECO:0007669"/>
    <property type="project" value="InterPro"/>
</dbReference>
<dbReference type="GO" id="GO:0005524">
    <property type="term" value="F:ATP binding"/>
    <property type="evidence" value="ECO:0007669"/>
    <property type="project" value="InterPro"/>
</dbReference>
<evidence type="ECO:0000256" key="1">
    <source>
        <dbReference type="ARBA" id="ARBA00004370"/>
    </source>
</evidence>
<dbReference type="EMBL" id="SDRB02001035">
    <property type="protein sequence ID" value="THG22010.1"/>
    <property type="molecule type" value="Genomic_DNA"/>
</dbReference>
<dbReference type="Proteomes" id="UP000306102">
    <property type="component" value="Unassembled WGS sequence"/>
</dbReference>
<feature type="domain" description="Protein kinase" evidence="8">
    <location>
        <begin position="238"/>
        <end position="603"/>
    </location>
</feature>
<reference evidence="9 10" key="1">
    <citation type="journal article" date="2018" name="Proc. Natl. Acad. Sci. U.S.A.">
        <title>Draft genome sequence of Camellia sinensis var. sinensis provides insights into the evolution of the tea genome and tea quality.</title>
        <authorList>
            <person name="Wei C."/>
            <person name="Yang H."/>
            <person name="Wang S."/>
            <person name="Zhao J."/>
            <person name="Liu C."/>
            <person name="Gao L."/>
            <person name="Xia E."/>
            <person name="Lu Y."/>
            <person name="Tai Y."/>
            <person name="She G."/>
            <person name="Sun J."/>
            <person name="Cao H."/>
            <person name="Tong W."/>
            <person name="Gao Q."/>
            <person name="Li Y."/>
            <person name="Deng W."/>
            <person name="Jiang X."/>
            <person name="Wang W."/>
            <person name="Chen Q."/>
            <person name="Zhang S."/>
            <person name="Li H."/>
            <person name="Wu J."/>
            <person name="Wang P."/>
            <person name="Li P."/>
            <person name="Shi C."/>
            <person name="Zheng F."/>
            <person name="Jian J."/>
            <person name="Huang B."/>
            <person name="Shan D."/>
            <person name="Shi M."/>
            <person name="Fang C."/>
            <person name="Yue Y."/>
            <person name="Li F."/>
            <person name="Li D."/>
            <person name="Wei S."/>
            <person name="Han B."/>
            <person name="Jiang C."/>
            <person name="Yin Y."/>
            <person name="Xia T."/>
            <person name="Zhang Z."/>
            <person name="Bennetzen J.L."/>
            <person name="Zhao S."/>
            <person name="Wan X."/>
        </authorList>
    </citation>
    <scope>NUCLEOTIDE SEQUENCE [LARGE SCALE GENOMIC DNA]</scope>
    <source>
        <strain evidence="10">cv. Shuchazao</strain>
        <tissue evidence="9">Leaf</tissue>
    </source>
</reference>
<keyword evidence="2" id="KW-0433">Leucine-rich repeat</keyword>
<evidence type="ECO:0000256" key="2">
    <source>
        <dbReference type="ARBA" id="ARBA00022614"/>
    </source>
</evidence>
<evidence type="ECO:0000256" key="4">
    <source>
        <dbReference type="ARBA" id="ARBA00022737"/>
    </source>
</evidence>
<dbReference type="Gene3D" id="3.80.10.10">
    <property type="entry name" value="Ribonuclease Inhibitor"/>
    <property type="match status" value="1"/>
</dbReference>
<comment type="caution">
    <text evidence="9">The sequence shown here is derived from an EMBL/GenBank/DDBJ whole genome shotgun (WGS) entry which is preliminary data.</text>
</comment>
<name>A0A4S4EY78_CAMSN</name>
<dbReference type="Pfam" id="PF00069">
    <property type="entry name" value="Pkinase"/>
    <property type="match status" value="1"/>
</dbReference>
<dbReference type="InterPro" id="IPR051809">
    <property type="entry name" value="Plant_receptor-like_S/T_kinase"/>
</dbReference>
<evidence type="ECO:0000256" key="6">
    <source>
        <dbReference type="ARBA" id="ARBA00023136"/>
    </source>
</evidence>
<dbReference type="GO" id="GO:0016020">
    <property type="term" value="C:membrane"/>
    <property type="evidence" value="ECO:0007669"/>
    <property type="project" value="UniProtKB-SubCell"/>
</dbReference>
<dbReference type="PROSITE" id="PS50011">
    <property type="entry name" value="PROTEIN_KINASE_DOM"/>
    <property type="match status" value="1"/>
</dbReference>
<sequence length="616" mass="67983">MHLRIISLMELLPLPSMFLIFLLTFHAVFVLFLHFSINSEYASAAVHSNETDKFALLEFKSQMTKIFEESWPHGMASSISVCGLESHVAVPPKLGSLLYLEKLYLKSNNLTGNTPASIGNLTFLQELYLSFNNLEGEVPDSISQLRHLRLIGCMLQMIDSGLNQFGGMLSYSITNLSTQLTWLDFGGNMISGSIPTEIAKLINLDTLIMTNNFLTDHIPYSIGKLSNLIYLDLSKNQFSGNLLPHVGNLTTILDLYLFNNILERTIPSSLGNCVKLISMDISQNKFIGIIPNQLLSLPSISVLVNLSYNSLNGSLPAEVGNSTQLAGKVPVDGVFGNATSIQVLGNMNLCGGIQELHLKSFPIKVTNKHFPTSSLGNFYQKVSYEEILKATSGFASQNLIGSGNFETVYKGTLGSGDADTTVAVKCQTHVVHCDLKPSNVLLDNDMTTRVSDFGLARVLSKFNNEANLNQFSSFGIKGTIGYAAPEYGMGGNVSVEGDLYSFGILLLEMFTSKRPTNEPFKDNFNLHNFVKHLLPDQVMGIVDQSALHKAAVGEATNSASCWNDIKSEEIECLISVFQIEVPQNRMDTKQVLRELLYVEDIYLRIRMVRNANRQPQ</sequence>
<protein>
    <recommendedName>
        <fullName evidence="8">Protein kinase domain-containing protein</fullName>
    </recommendedName>
</protein>
<dbReference type="InterPro" id="IPR008271">
    <property type="entry name" value="Ser/Thr_kinase_AS"/>
</dbReference>
<dbReference type="SUPFAM" id="SSF56112">
    <property type="entry name" value="Protein kinase-like (PK-like)"/>
    <property type="match status" value="1"/>
</dbReference>